<feature type="transmembrane region" description="Helical" evidence="1">
    <location>
        <begin position="12"/>
        <end position="33"/>
    </location>
</feature>
<dbReference type="OrthoDB" id="9816453at2"/>
<reference evidence="3 4" key="1">
    <citation type="submission" date="2018-08" db="EMBL/GenBank/DDBJ databases">
        <title>Paenibacillus sp. M4BSY-1, whole genome shotgun sequence.</title>
        <authorList>
            <person name="Tuo L."/>
        </authorList>
    </citation>
    <scope>NUCLEOTIDE SEQUENCE [LARGE SCALE GENOMIC DNA]</scope>
    <source>
        <strain evidence="3 4">M4BSY-1</strain>
    </source>
</reference>
<sequence>MNITVKTLNRTALLALSPFIGILLWLLFSTIAIELTQGGITEPGAEEHAPDRVYMNEAAAGLDQARDTAVHTSESIKTEIELYNKTNAEMNAIAKTATAQAKRPLQIYDNNITAKLGKPAATINSDKLRAQLFYLKNDNFRSYAVKIQLKSDDAMKMVMGGSEIGTSMTTLDAVKQHKAAVGVNAGGFADGGGKRYPLSTTIADGEYVSGFQASYSDLFFVGLSEKNKLIGGLFASKDQLDAKKPKFGASFVPVLLKGGVSQQIPAKWQTSPKRAPRTVIANYKDDQLLLLVTDGYNEAGSSGATLAELQTLLRGYGTIDAYNLDGGGSSSLIFNGKVINKPSDGGKLRKLPTHFLFFK</sequence>
<name>A0A371PFX4_9BACL</name>
<evidence type="ECO:0000256" key="1">
    <source>
        <dbReference type="SAM" id="Phobius"/>
    </source>
</evidence>
<keyword evidence="1" id="KW-0472">Membrane</keyword>
<organism evidence="3 4">
    <name type="scientific">Paenibacillus paeoniae</name>
    <dbReference type="NCBI Taxonomy" id="2292705"/>
    <lineage>
        <taxon>Bacteria</taxon>
        <taxon>Bacillati</taxon>
        <taxon>Bacillota</taxon>
        <taxon>Bacilli</taxon>
        <taxon>Bacillales</taxon>
        <taxon>Paenibacillaceae</taxon>
        <taxon>Paenibacillus</taxon>
    </lineage>
</organism>
<comment type="caution">
    <text evidence="3">The sequence shown here is derived from an EMBL/GenBank/DDBJ whole genome shotgun (WGS) entry which is preliminary data.</text>
</comment>
<evidence type="ECO:0000313" key="4">
    <source>
        <dbReference type="Proteomes" id="UP000261905"/>
    </source>
</evidence>
<dbReference type="PANTHER" id="PTHR40446">
    <property type="entry name" value="N-ACETYLGLUCOSAMINE-1-PHOSPHODIESTER ALPHA-N-ACETYLGLUCOSAMINIDASE"/>
    <property type="match status" value="1"/>
</dbReference>
<dbReference type="InterPro" id="IPR018711">
    <property type="entry name" value="NAGPA"/>
</dbReference>
<evidence type="ECO:0000259" key="2">
    <source>
        <dbReference type="Pfam" id="PF09992"/>
    </source>
</evidence>
<keyword evidence="4" id="KW-1185">Reference proteome</keyword>
<dbReference type="EMBL" id="QUBQ01000002">
    <property type="protein sequence ID" value="REK74867.1"/>
    <property type="molecule type" value="Genomic_DNA"/>
</dbReference>
<dbReference type="PANTHER" id="PTHR40446:SF2">
    <property type="entry name" value="N-ACETYLGLUCOSAMINE-1-PHOSPHODIESTER ALPHA-N-ACETYLGLUCOSAMINIDASE"/>
    <property type="match status" value="1"/>
</dbReference>
<protein>
    <submittedName>
        <fullName evidence="3">Phosphodiester glycosidase family protein</fullName>
    </submittedName>
</protein>
<keyword evidence="3" id="KW-0326">Glycosidase</keyword>
<dbReference type="GO" id="GO:0016798">
    <property type="term" value="F:hydrolase activity, acting on glycosyl bonds"/>
    <property type="evidence" value="ECO:0007669"/>
    <property type="project" value="UniProtKB-KW"/>
</dbReference>
<evidence type="ECO:0000313" key="3">
    <source>
        <dbReference type="EMBL" id="REK74867.1"/>
    </source>
</evidence>
<proteinExistence type="predicted"/>
<keyword evidence="3" id="KW-0378">Hydrolase</keyword>
<gene>
    <name evidence="3" type="ORF">DX130_14525</name>
</gene>
<dbReference type="AlphaFoldDB" id="A0A371PFX4"/>
<keyword evidence="1" id="KW-1133">Transmembrane helix</keyword>
<dbReference type="Proteomes" id="UP000261905">
    <property type="component" value="Unassembled WGS sequence"/>
</dbReference>
<keyword evidence="1" id="KW-0812">Transmembrane</keyword>
<dbReference type="Pfam" id="PF09992">
    <property type="entry name" value="NAGPA"/>
    <property type="match status" value="1"/>
</dbReference>
<accession>A0A371PFX4</accession>
<dbReference type="RefSeq" id="WP_116046554.1">
    <property type="nucleotide sequence ID" value="NZ_QUBQ01000002.1"/>
</dbReference>
<feature type="domain" description="Phosphodiester glycosidase" evidence="2">
    <location>
        <begin position="178"/>
        <end position="358"/>
    </location>
</feature>